<evidence type="ECO:0000313" key="1">
    <source>
        <dbReference type="EMBL" id="MBB5185671.1"/>
    </source>
</evidence>
<accession>A0A7W8D230</accession>
<evidence type="ECO:0008006" key="5">
    <source>
        <dbReference type="Google" id="ProtNLM"/>
    </source>
</evidence>
<dbReference type="RefSeq" id="WP_183376854.1">
    <property type="nucleotide sequence ID" value="NZ_CALVCN010000052.1"/>
</dbReference>
<comment type="caution">
    <text evidence="1">The sequence shown here is derived from an EMBL/GenBank/DDBJ whole genome shotgun (WGS) entry which is preliminary data.</text>
</comment>
<reference evidence="2" key="2">
    <citation type="submission" date="2020-08" db="EMBL/GenBank/DDBJ databases">
        <authorList>
            <person name="Cejkova D."/>
            <person name="Kubasova T."/>
            <person name="Jahodarova E."/>
            <person name="Rychlik I."/>
        </authorList>
    </citation>
    <scope>NUCLEOTIDE SEQUENCE</scope>
    <source>
        <strain evidence="2">An423</strain>
    </source>
</reference>
<evidence type="ECO:0000313" key="2">
    <source>
        <dbReference type="EMBL" id="MBM6832135.1"/>
    </source>
</evidence>
<dbReference type="AlphaFoldDB" id="A0A7W8D230"/>
<evidence type="ECO:0000313" key="4">
    <source>
        <dbReference type="Proteomes" id="UP000775500"/>
    </source>
</evidence>
<dbReference type="PROSITE" id="PS51257">
    <property type="entry name" value="PROKAR_LIPOPROTEIN"/>
    <property type="match status" value="1"/>
</dbReference>
<reference evidence="1 3" key="1">
    <citation type="submission" date="2020-08" db="EMBL/GenBank/DDBJ databases">
        <title>Genomic Encyclopedia of Type Strains, Phase IV (KMG-IV): sequencing the most valuable type-strain genomes for metagenomic binning, comparative biology and taxonomic classification.</title>
        <authorList>
            <person name="Goeker M."/>
        </authorList>
    </citation>
    <scope>NUCLEOTIDE SEQUENCE [LARGE SCALE GENOMIC DNA]</scope>
    <source>
        <strain evidence="1 3">DSM 26963</strain>
    </source>
</reference>
<dbReference type="EMBL" id="JACHHD010000021">
    <property type="protein sequence ID" value="MBB5185671.1"/>
    <property type="molecule type" value="Genomic_DNA"/>
</dbReference>
<name>A0A7W8D230_9FIRM</name>
<dbReference type="Proteomes" id="UP000521313">
    <property type="component" value="Unassembled WGS sequence"/>
</dbReference>
<dbReference type="EMBL" id="JACJLU010000012">
    <property type="protein sequence ID" value="MBM6832135.1"/>
    <property type="molecule type" value="Genomic_DNA"/>
</dbReference>
<dbReference type="Proteomes" id="UP000775500">
    <property type="component" value="Unassembled WGS sequence"/>
</dbReference>
<protein>
    <recommendedName>
        <fullName evidence="5">Lipoprotein</fullName>
    </recommendedName>
</protein>
<evidence type="ECO:0000313" key="3">
    <source>
        <dbReference type="Proteomes" id="UP000521313"/>
    </source>
</evidence>
<organism evidence="1 3">
    <name type="scientific">Faecalicoccus acidiformans</name>
    <dbReference type="NCBI Taxonomy" id="915173"/>
    <lineage>
        <taxon>Bacteria</taxon>
        <taxon>Bacillati</taxon>
        <taxon>Bacillota</taxon>
        <taxon>Erysipelotrichia</taxon>
        <taxon>Erysipelotrichales</taxon>
        <taxon>Erysipelotrichaceae</taxon>
        <taxon>Faecalicoccus</taxon>
    </lineage>
</organism>
<keyword evidence="4" id="KW-1185">Reference proteome</keyword>
<proteinExistence type="predicted"/>
<sequence>MKKWIKIIVALSAFAACLSAILIKLHLDKKKREELDEFLLPEEDTVVMDVPLKTSPDQQNDSGFLA</sequence>
<reference evidence="2 4" key="3">
    <citation type="journal article" date="2021" name="Sci. Rep.">
        <title>The distribution of antibiotic resistance genes in chicken gut microbiota commensals.</title>
        <authorList>
            <person name="Juricova H."/>
            <person name="Matiasovicova J."/>
            <person name="Kubasova T."/>
            <person name="Cejkova D."/>
            <person name="Rychlik I."/>
        </authorList>
    </citation>
    <scope>NUCLEOTIDE SEQUENCE [LARGE SCALE GENOMIC DNA]</scope>
    <source>
        <strain evidence="2 4">An423</strain>
    </source>
</reference>
<gene>
    <name evidence="2" type="ORF">H5982_08550</name>
    <name evidence="1" type="ORF">HNQ43_001749</name>
</gene>